<dbReference type="GeneID" id="102077774"/>
<feature type="domain" description="C2H2-type" evidence="13">
    <location>
        <begin position="336"/>
        <end position="360"/>
    </location>
</feature>
<evidence type="ECO:0000256" key="1">
    <source>
        <dbReference type="ARBA" id="ARBA00004123"/>
    </source>
</evidence>
<dbReference type="OrthoDB" id="6077919at2759"/>
<dbReference type="Proteomes" id="UP000005207">
    <property type="component" value="Linkage group LG18"/>
</dbReference>
<dbReference type="InterPro" id="IPR036236">
    <property type="entry name" value="Znf_C2H2_sf"/>
</dbReference>
<keyword evidence="7" id="KW-0805">Transcription regulation</keyword>
<dbReference type="GO" id="GO:0000977">
    <property type="term" value="F:RNA polymerase II transcription regulatory region sequence-specific DNA binding"/>
    <property type="evidence" value="ECO:0007669"/>
    <property type="project" value="TreeGrafter"/>
</dbReference>
<keyword evidence="5 11" id="KW-0863">Zinc-finger</keyword>
<organism evidence="14 15">
    <name type="scientific">Oreochromis niloticus</name>
    <name type="common">Nile tilapia</name>
    <name type="synonym">Tilapia nilotica</name>
    <dbReference type="NCBI Taxonomy" id="8128"/>
    <lineage>
        <taxon>Eukaryota</taxon>
        <taxon>Metazoa</taxon>
        <taxon>Chordata</taxon>
        <taxon>Craniata</taxon>
        <taxon>Vertebrata</taxon>
        <taxon>Euteleostomi</taxon>
        <taxon>Actinopterygii</taxon>
        <taxon>Neopterygii</taxon>
        <taxon>Teleostei</taxon>
        <taxon>Neoteleostei</taxon>
        <taxon>Acanthomorphata</taxon>
        <taxon>Ovalentaria</taxon>
        <taxon>Cichlomorphae</taxon>
        <taxon>Cichliformes</taxon>
        <taxon>Cichlidae</taxon>
        <taxon>African cichlids</taxon>
        <taxon>Pseudocrenilabrinae</taxon>
        <taxon>Oreochromini</taxon>
        <taxon>Oreochromis</taxon>
    </lineage>
</organism>
<evidence type="ECO:0000256" key="6">
    <source>
        <dbReference type="ARBA" id="ARBA00022833"/>
    </source>
</evidence>
<dbReference type="PROSITE" id="PS50157">
    <property type="entry name" value="ZINC_FINGER_C2H2_2"/>
    <property type="match status" value="6"/>
</dbReference>
<evidence type="ECO:0000256" key="4">
    <source>
        <dbReference type="ARBA" id="ARBA00022737"/>
    </source>
</evidence>
<dbReference type="AlphaFoldDB" id="A0A669AY23"/>
<evidence type="ECO:0000256" key="3">
    <source>
        <dbReference type="ARBA" id="ARBA00022723"/>
    </source>
</evidence>
<sequence>MSSVQHLREFIRERLTATAEDISSEAEKTMVQYEEEISRQRRMLDISRKPETKLHITAIPKQHEWKEEEGLLQQVCILGGNSSLDQEDPGHPEIKEEPEELYTSQEGEHLILKEETDTFMVTSSYEESEPKSDQLLSQNCPEPESRAKEESKYVGSGSTRCADLLKHQIDRSHISRVNDSQALDSQRKTDTSKKSVKCDTCGKTFQCKSNLTKHLRTHTGEKPHSCSICGKGFSQMANLKTHMRIHTGEKPHSCNTCGKRFSHMITLKTHVQNHTGDKPHSCNTCGKRFSRMIHLKTHIRIHTGERPHSCSTCGKRFSQKSTLETHVRIHTGEKPHSCAICGKRFSQMANLKRHMGIHTG</sequence>
<evidence type="ECO:0000256" key="5">
    <source>
        <dbReference type="ARBA" id="ARBA00022771"/>
    </source>
</evidence>
<dbReference type="GO" id="GO:0000981">
    <property type="term" value="F:DNA-binding transcription factor activity, RNA polymerase II-specific"/>
    <property type="evidence" value="ECO:0007669"/>
    <property type="project" value="TreeGrafter"/>
</dbReference>
<protein>
    <submittedName>
        <fullName evidence="14">Zinc finger protein 239</fullName>
    </submittedName>
</protein>
<feature type="region of interest" description="Disordered" evidence="12">
    <location>
        <begin position="122"/>
        <end position="154"/>
    </location>
</feature>
<dbReference type="GO" id="GO:0008270">
    <property type="term" value="F:zinc ion binding"/>
    <property type="evidence" value="ECO:0007669"/>
    <property type="project" value="UniProtKB-KW"/>
</dbReference>
<dbReference type="SUPFAM" id="SSF57667">
    <property type="entry name" value="beta-beta-alpha zinc fingers"/>
    <property type="match status" value="3"/>
</dbReference>
<feature type="domain" description="C2H2-type" evidence="13">
    <location>
        <begin position="252"/>
        <end position="279"/>
    </location>
</feature>
<keyword evidence="9" id="KW-0804">Transcription</keyword>
<dbReference type="PANTHER" id="PTHR24409">
    <property type="entry name" value="ZINC FINGER PROTEIN 142"/>
    <property type="match status" value="1"/>
</dbReference>
<dbReference type="Pfam" id="PF00096">
    <property type="entry name" value="zf-C2H2"/>
    <property type="match status" value="5"/>
</dbReference>
<proteinExistence type="inferred from homology"/>
<name>A0A669AY23_ORENI</name>
<reference evidence="14" key="2">
    <citation type="submission" date="2025-08" db="UniProtKB">
        <authorList>
            <consortium name="Ensembl"/>
        </authorList>
    </citation>
    <scope>IDENTIFICATION</scope>
</reference>
<dbReference type="FunFam" id="3.30.160.60:FF:001289">
    <property type="entry name" value="Zinc finger protein 574"/>
    <property type="match status" value="1"/>
</dbReference>
<dbReference type="FunFam" id="3.30.160.60:FF:000912">
    <property type="entry name" value="Zinc finger protein 660"/>
    <property type="match status" value="1"/>
</dbReference>
<dbReference type="OMA" id="DQEDPGH"/>
<evidence type="ECO:0000259" key="13">
    <source>
        <dbReference type="PROSITE" id="PS50157"/>
    </source>
</evidence>
<keyword evidence="10" id="KW-0539">Nucleus</keyword>
<reference evidence="15" key="1">
    <citation type="submission" date="2012-01" db="EMBL/GenBank/DDBJ databases">
        <title>The Genome Sequence of Oreochromis niloticus (Nile Tilapia).</title>
        <authorList>
            <consortium name="Broad Institute Genome Assembly Team"/>
            <consortium name="Broad Institute Sequencing Platform"/>
            <person name="Di Palma F."/>
            <person name="Johnson J."/>
            <person name="Lander E.S."/>
            <person name="Lindblad-Toh K."/>
        </authorList>
    </citation>
    <scope>NUCLEOTIDE SEQUENCE [LARGE SCALE GENOMIC DNA]</scope>
</reference>
<gene>
    <name evidence="14" type="primary">LOC102077774</name>
</gene>
<keyword evidence="4" id="KW-0677">Repeat</keyword>
<evidence type="ECO:0000256" key="11">
    <source>
        <dbReference type="PROSITE-ProRule" id="PRU00042"/>
    </source>
</evidence>
<feature type="domain" description="C2H2-type" evidence="13">
    <location>
        <begin position="224"/>
        <end position="251"/>
    </location>
</feature>
<evidence type="ECO:0000313" key="15">
    <source>
        <dbReference type="Proteomes" id="UP000005207"/>
    </source>
</evidence>
<keyword evidence="6" id="KW-0862">Zinc</keyword>
<feature type="domain" description="C2H2-type" evidence="13">
    <location>
        <begin position="308"/>
        <end position="335"/>
    </location>
</feature>
<dbReference type="GeneTree" id="ENSGT01150000286952"/>
<dbReference type="PANTHER" id="PTHR24409:SF295">
    <property type="entry name" value="AZ2-RELATED"/>
    <property type="match status" value="1"/>
</dbReference>
<feature type="compositionally biased region" description="Basic and acidic residues" evidence="12">
    <location>
        <begin position="143"/>
        <end position="152"/>
    </location>
</feature>
<keyword evidence="8" id="KW-0238">DNA-binding</keyword>
<dbReference type="GO" id="GO:0005634">
    <property type="term" value="C:nucleus"/>
    <property type="evidence" value="ECO:0007669"/>
    <property type="project" value="UniProtKB-SubCell"/>
</dbReference>
<dbReference type="FunFam" id="3.30.160.60:FF:000744">
    <property type="entry name" value="zinc finger E-box-binding homeobox 1"/>
    <property type="match status" value="1"/>
</dbReference>
<dbReference type="RefSeq" id="XP_005464425.1">
    <property type="nucleotide sequence ID" value="XM_005464368.3"/>
</dbReference>
<feature type="domain" description="C2H2-type" evidence="13">
    <location>
        <begin position="196"/>
        <end position="223"/>
    </location>
</feature>
<dbReference type="KEGG" id="onl:102077774"/>
<evidence type="ECO:0000256" key="10">
    <source>
        <dbReference type="ARBA" id="ARBA00023242"/>
    </source>
</evidence>
<dbReference type="FunFam" id="3.30.160.60:FF:000848">
    <property type="entry name" value="Zinc finger protein 35"/>
    <property type="match status" value="1"/>
</dbReference>
<dbReference type="SMART" id="SM00355">
    <property type="entry name" value="ZnF_C2H2"/>
    <property type="match status" value="6"/>
</dbReference>
<dbReference type="InParanoid" id="A0A669AY23"/>
<dbReference type="FunFam" id="3.30.160.60:FF:002737">
    <property type="entry name" value="AGAP008430-PA"/>
    <property type="match status" value="1"/>
</dbReference>
<keyword evidence="3" id="KW-0479">Metal-binding</keyword>
<evidence type="ECO:0000256" key="12">
    <source>
        <dbReference type="SAM" id="MobiDB-lite"/>
    </source>
</evidence>
<evidence type="ECO:0000256" key="7">
    <source>
        <dbReference type="ARBA" id="ARBA00023015"/>
    </source>
</evidence>
<dbReference type="FunFam" id="3.30.160.60:FF:002343">
    <property type="entry name" value="Zinc finger protein 33A"/>
    <property type="match status" value="1"/>
</dbReference>
<dbReference type="InterPro" id="IPR013087">
    <property type="entry name" value="Znf_C2H2_type"/>
</dbReference>
<evidence type="ECO:0000256" key="8">
    <source>
        <dbReference type="ARBA" id="ARBA00023125"/>
    </source>
</evidence>
<keyword evidence="15" id="KW-1185">Reference proteome</keyword>
<comment type="similarity">
    <text evidence="2">Belongs to the krueppel C2H2-type zinc-finger protein family.</text>
</comment>
<reference evidence="14" key="3">
    <citation type="submission" date="2025-09" db="UniProtKB">
        <authorList>
            <consortium name="Ensembl"/>
        </authorList>
    </citation>
    <scope>IDENTIFICATION</scope>
</reference>
<feature type="domain" description="C2H2-type" evidence="13">
    <location>
        <begin position="280"/>
        <end position="307"/>
    </location>
</feature>
<evidence type="ECO:0000256" key="9">
    <source>
        <dbReference type="ARBA" id="ARBA00023163"/>
    </source>
</evidence>
<evidence type="ECO:0000256" key="2">
    <source>
        <dbReference type="ARBA" id="ARBA00006991"/>
    </source>
</evidence>
<dbReference type="PROSITE" id="PS00028">
    <property type="entry name" value="ZINC_FINGER_C2H2_1"/>
    <property type="match status" value="6"/>
</dbReference>
<accession>A0A669AY23</accession>
<comment type="subcellular location">
    <subcellularLocation>
        <location evidence="1">Nucleus</location>
    </subcellularLocation>
</comment>
<evidence type="ECO:0000313" key="14">
    <source>
        <dbReference type="Ensembl" id="ENSONIP00000028025.1"/>
    </source>
</evidence>
<dbReference type="Gene3D" id="3.30.160.60">
    <property type="entry name" value="Classic Zinc Finger"/>
    <property type="match status" value="6"/>
</dbReference>
<dbReference type="Ensembl" id="ENSONIT00000062694.1">
    <property type="protein sequence ID" value="ENSONIP00000028025.1"/>
    <property type="gene ID" value="ENSONIG00000039263.1"/>
</dbReference>
<feature type="region of interest" description="Disordered" evidence="12">
    <location>
        <begin position="82"/>
        <end position="103"/>
    </location>
</feature>